<evidence type="ECO:0000256" key="3">
    <source>
        <dbReference type="ARBA" id="ARBA00022741"/>
    </source>
</evidence>
<comment type="catalytic activity">
    <reaction evidence="7">
        <text>CMP + ATP = CDP + ADP</text>
        <dbReference type="Rhea" id="RHEA:11600"/>
        <dbReference type="ChEBI" id="CHEBI:30616"/>
        <dbReference type="ChEBI" id="CHEBI:58069"/>
        <dbReference type="ChEBI" id="CHEBI:60377"/>
        <dbReference type="ChEBI" id="CHEBI:456216"/>
        <dbReference type="EC" id="2.7.4.25"/>
    </reaction>
</comment>
<protein>
    <recommendedName>
        <fullName evidence="1">(d)CMP kinase</fullName>
        <ecNumber evidence="1">2.7.4.25</ecNumber>
    </recommendedName>
</protein>
<comment type="catalytic activity">
    <reaction evidence="6">
        <text>dCMP + ATP = dCDP + ADP</text>
        <dbReference type="Rhea" id="RHEA:25094"/>
        <dbReference type="ChEBI" id="CHEBI:30616"/>
        <dbReference type="ChEBI" id="CHEBI:57566"/>
        <dbReference type="ChEBI" id="CHEBI:58593"/>
        <dbReference type="ChEBI" id="CHEBI:456216"/>
        <dbReference type="EC" id="2.7.4.25"/>
    </reaction>
</comment>
<comment type="caution">
    <text evidence="10">The sequence shown here is derived from an EMBL/GenBank/DDBJ whole genome shotgun (WGS) entry which is preliminary data.</text>
</comment>
<evidence type="ECO:0000313" key="10">
    <source>
        <dbReference type="EMBL" id="TCJ16607.1"/>
    </source>
</evidence>
<proteinExistence type="predicted"/>
<dbReference type="GO" id="GO:0036431">
    <property type="term" value="F:dCMP kinase activity"/>
    <property type="evidence" value="ECO:0007669"/>
    <property type="project" value="InterPro"/>
</dbReference>
<dbReference type="Pfam" id="PF02224">
    <property type="entry name" value="Cytidylate_kin"/>
    <property type="match status" value="1"/>
</dbReference>
<sequence>GGVEISGEKVPDSALRTPEVSAAASEVSRHPVVRRVLVGRQRAAAEAAGSVVMEGRDIGTVVLPDAEVKVYLSATPEERARRRARQSGREAELDRIRDAILDRDRRDSEREDSPLRIAGDAVEIDTTGLGLGEVVSRVLALVKRGC</sequence>
<keyword evidence="5" id="KW-0067">ATP-binding</keyword>
<evidence type="ECO:0000256" key="7">
    <source>
        <dbReference type="ARBA" id="ARBA00048478"/>
    </source>
</evidence>
<dbReference type="GO" id="GO:0005524">
    <property type="term" value="F:ATP binding"/>
    <property type="evidence" value="ECO:0007669"/>
    <property type="project" value="UniProtKB-KW"/>
</dbReference>
<dbReference type="EMBL" id="SKBU01000015">
    <property type="protein sequence ID" value="TCJ16607.1"/>
    <property type="molecule type" value="Genomic_DNA"/>
</dbReference>
<feature type="region of interest" description="Disordered" evidence="8">
    <location>
        <begin position="1"/>
        <end position="28"/>
    </location>
</feature>
<feature type="compositionally biased region" description="Basic and acidic residues" evidence="8">
    <location>
        <begin position="1"/>
        <end position="11"/>
    </location>
</feature>
<evidence type="ECO:0000256" key="8">
    <source>
        <dbReference type="SAM" id="MobiDB-lite"/>
    </source>
</evidence>
<dbReference type="Gene3D" id="3.40.50.300">
    <property type="entry name" value="P-loop containing nucleotide triphosphate hydrolases"/>
    <property type="match status" value="1"/>
</dbReference>
<dbReference type="EC" id="2.7.4.25" evidence="1"/>
<evidence type="ECO:0000313" key="11">
    <source>
        <dbReference type="Proteomes" id="UP000295244"/>
    </source>
</evidence>
<evidence type="ECO:0000256" key="1">
    <source>
        <dbReference type="ARBA" id="ARBA00012906"/>
    </source>
</evidence>
<evidence type="ECO:0000259" key="9">
    <source>
        <dbReference type="Pfam" id="PF02224"/>
    </source>
</evidence>
<evidence type="ECO:0000256" key="4">
    <source>
        <dbReference type="ARBA" id="ARBA00022777"/>
    </source>
</evidence>
<keyword evidence="2 10" id="KW-0808">Transferase</keyword>
<evidence type="ECO:0000256" key="5">
    <source>
        <dbReference type="ARBA" id="ARBA00022840"/>
    </source>
</evidence>
<feature type="domain" description="Cytidylate kinase" evidence="9">
    <location>
        <begin position="6"/>
        <end position="143"/>
    </location>
</feature>
<name>A0A4R1BHF5_9ACTN</name>
<feature type="region of interest" description="Disordered" evidence="8">
    <location>
        <begin position="77"/>
        <end position="113"/>
    </location>
</feature>
<gene>
    <name evidence="10" type="ORF">E0L93_07635</name>
</gene>
<dbReference type="SUPFAM" id="SSF52540">
    <property type="entry name" value="P-loop containing nucleoside triphosphate hydrolases"/>
    <property type="match status" value="1"/>
</dbReference>
<keyword evidence="11" id="KW-1185">Reference proteome</keyword>
<dbReference type="RefSeq" id="WP_132690613.1">
    <property type="nucleotide sequence ID" value="NZ_SKBU01000015.1"/>
</dbReference>
<dbReference type="CDD" id="cd02020">
    <property type="entry name" value="CMPK"/>
    <property type="match status" value="1"/>
</dbReference>
<dbReference type="InterPro" id="IPR027417">
    <property type="entry name" value="P-loop_NTPase"/>
</dbReference>
<keyword evidence="3" id="KW-0547">Nucleotide-binding</keyword>
<dbReference type="InterPro" id="IPR011994">
    <property type="entry name" value="Cytidylate_kinase_dom"/>
</dbReference>
<dbReference type="Proteomes" id="UP000295244">
    <property type="component" value="Unassembled WGS sequence"/>
</dbReference>
<reference evidence="10 11" key="1">
    <citation type="submission" date="2019-03" db="EMBL/GenBank/DDBJ databases">
        <title>Whole genome sequence of a novel Rubrobacter taiwanensis strain, isolated from Yellowstone National Park.</title>
        <authorList>
            <person name="Freed S."/>
            <person name="Ramaley R.F."/>
            <person name="Kyndt J.A."/>
        </authorList>
    </citation>
    <scope>NUCLEOTIDE SEQUENCE [LARGE SCALE GENOMIC DNA]</scope>
    <source>
        <strain evidence="10 11">Yellowstone</strain>
    </source>
</reference>
<dbReference type="AlphaFoldDB" id="A0A4R1BHF5"/>
<feature type="non-terminal residue" evidence="10">
    <location>
        <position position="1"/>
    </location>
</feature>
<keyword evidence="4 10" id="KW-0418">Kinase</keyword>
<organism evidence="10 11">
    <name type="scientific">Rubrobacter taiwanensis</name>
    <dbReference type="NCBI Taxonomy" id="185139"/>
    <lineage>
        <taxon>Bacteria</taxon>
        <taxon>Bacillati</taxon>
        <taxon>Actinomycetota</taxon>
        <taxon>Rubrobacteria</taxon>
        <taxon>Rubrobacterales</taxon>
        <taxon>Rubrobacteraceae</taxon>
        <taxon>Rubrobacter</taxon>
    </lineage>
</organism>
<accession>A0A4R1BHF5</accession>
<dbReference type="OrthoDB" id="9807434at2"/>
<dbReference type="GO" id="GO:0036430">
    <property type="term" value="F:CMP kinase activity"/>
    <property type="evidence" value="ECO:0007669"/>
    <property type="project" value="RHEA"/>
</dbReference>
<evidence type="ECO:0000256" key="2">
    <source>
        <dbReference type="ARBA" id="ARBA00022679"/>
    </source>
</evidence>
<feature type="compositionally biased region" description="Basic and acidic residues" evidence="8">
    <location>
        <begin position="87"/>
        <end position="113"/>
    </location>
</feature>
<evidence type="ECO:0000256" key="6">
    <source>
        <dbReference type="ARBA" id="ARBA00047615"/>
    </source>
</evidence>